<evidence type="ECO:0000256" key="1">
    <source>
        <dbReference type="ARBA" id="ARBA00008007"/>
    </source>
</evidence>
<dbReference type="PANTHER" id="PTHR47505:SF1">
    <property type="entry name" value="DNA UTILIZATION PROTEIN YHGH"/>
    <property type="match status" value="1"/>
</dbReference>
<dbReference type="PANTHER" id="PTHR47505">
    <property type="entry name" value="DNA UTILIZATION PROTEIN YHGH"/>
    <property type="match status" value="1"/>
</dbReference>
<organism evidence="4 5">
    <name type="scientific">Croceicoccus esteveae</name>
    <dbReference type="NCBI Taxonomy" id="3075597"/>
    <lineage>
        <taxon>Bacteria</taxon>
        <taxon>Pseudomonadati</taxon>
        <taxon>Pseudomonadota</taxon>
        <taxon>Alphaproteobacteria</taxon>
        <taxon>Sphingomonadales</taxon>
        <taxon>Erythrobacteraceae</taxon>
        <taxon>Croceicoccus</taxon>
    </lineage>
</organism>
<dbReference type="Proteomes" id="UP001259803">
    <property type="component" value="Unassembled WGS sequence"/>
</dbReference>
<dbReference type="Gene3D" id="3.40.50.2020">
    <property type="match status" value="1"/>
</dbReference>
<accession>A0ABU2ZJ51</accession>
<dbReference type="InterPro" id="IPR029057">
    <property type="entry name" value="PRTase-like"/>
</dbReference>
<name>A0ABU2ZJ51_9SPHN</name>
<sequence>MSLQALLSPLVDFAYPPRCPACGGAVAGVEAFSGGVGVGDVLCMDCWTLLELPGNPSCTSCQRPFASDRTDDEPTCASCRRNAPAYAGVAAATIYGPVSKDLVLALKYNGRIGLAQPLGRMMAARLPTDLQDPLIVPVPLHRWRLWKRGYNQAALLAISIGKARHWRVCVDALQRNRHTSPLGHMSAGERHRALAGAIAVPARRQAQVSQRTILLVDDVVTSGATTDACVHALLSNGAAKVVIACFARALNPAEVPDHKAGRHG</sequence>
<dbReference type="Pfam" id="PF18912">
    <property type="entry name" value="DZR_2"/>
    <property type="match status" value="1"/>
</dbReference>
<dbReference type="InterPro" id="IPR051910">
    <property type="entry name" value="ComF/GntX_DNA_util-trans"/>
</dbReference>
<evidence type="ECO:0000313" key="4">
    <source>
        <dbReference type="EMBL" id="MDT0576624.1"/>
    </source>
</evidence>
<evidence type="ECO:0000313" key="5">
    <source>
        <dbReference type="Proteomes" id="UP001259803"/>
    </source>
</evidence>
<feature type="domain" description="Phosphoribosyltransferase" evidence="2">
    <location>
        <begin position="203"/>
        <end position="259"/>
    </location>
</feature>
<comment type="caution">
    <text evidence="4">The sequence shown here is derived from an EMBL/GenBank/DDBJ whole genome shotgun (WGS) entry which is preliminary data.</text>
</comment>
<dbReference type="Pfam" id="PF00156">
    <property type="entry name" value="Pribosyltran"/>
    <property type="match status" value="1"/>
</dbReference>
<dbReference type="InterPro" id="IPR000836">
    <property type="entry name" value="PRTase_dom"/>
</dbReference>
<dbReference type="InterPro" id="IPR044005">
    <property type="entry name" value="DZR_2"/>
</dbReference>
<dbReference type="CDD" id="cd06223">
    <property type="entry name" value="PRTases_typeI"/>
    <property type="match status" value="1"/>
</dbReference>
<evidence type="ECO:0000259" key="2">
    <source>
        <dbReference type="Pfam" id="PF00156"/>
    </source>
</evidence>
<feature type="domain" description="Double zinc ribbon" evidence="3">
    <location>
        <begin position="10"/>
        <end position="80"/>
    </location>
</feature>
<protein>
    <submittedName>
        <fullName evidence="4">ComF family protein</fullName>
    </submittedName>
</protein>
<reference evidence="4 5" key="1">
    <citation type="submission" date="2023-09" db="EMBL/GenBank/DDBJ databases">
        <authorList>
            <person name="Rey-Velasco X."/>
        </authorList>
    </citation>
    <scope>NUCLEOTIDE SEQUENCE [LARGE SCALE GENOMIC DNA]</scope>
    <source>
        <strain evidence="4 5">F390</strain>
    </source>
</reference>
<gene>
    <name evidence="4" type="ORF">RM533_10570</name>
</gene>
<keyword evidence="5" id="KW-1185">Reference proteome</keyword>
<evidence type="ECO:0000259" key="3">
    <source>
        <dbReference type="Pfam" id="PF18912"/>
    </source>
</evidence>
<proteinExistence type="inferred from homology"/>
<dbReference type="SUPFAM" id="SSF53271">
    <property type="entry name" value="PRTase-like"/>
    <property type="match status" value="1"/>
</dbReference>
<dbReference type="EMBL" id="JAVRHS010000009">
    <property type="protein sequence ID" value="MDT0576624.1"/>
    <property type="molecule type" value="Genomic_DNA"/>
</dbReference>
<comment type="similarity">
    <text evidence="1">Belongs to the ComF/GntX family.</text>
</comment>
<dbReference type="RefSeq" id="WP_311341202.1">
    <property type="nucleotide sequence ID" value="NZ_JAVRHS010000009.1"/>
</dbReference>